<dbReference type="RefSeq" id="WP_069327465.1">
    <property type="nucleotide sequence ID" value="NZ_MDER01000036.1"/>
</dbReference>
<dbReference type="InterPro" id="IPR057955">
    <property type="entry name" value="SF0329-like"/>
</dbReference>
<dbReference type="AlphaFoldDB" id="A0A1E3L4G7"/>
<proteinExistence type="predicted"/>
<gene>
    <name evidence="1" type="ORF">PTI45_02036</name>
</gene>
<keyword evidence="2" id="KW-1185">Reference proteome</keyword>
<organism evidence="1 2">
    <name type="scientific">Paenibacillus nuruki</name>
    <dbReference type="NCBI Taxonomy" id="1886670"/>
    <lineage>
        <taxon>Bacteria</taxon>
        <taxon>Bacillati</taxon>
        <taxon>Bacillota</taxon>
        <taxon>Bacilli</taxon>
        <taxon>Bacillales</taxon>
        <taxon>Paenibacillaceae</taxon>
        <taxon>Paenibacillus</taxon>
    </lineage>
</organism>
<sequence>MSWSKLKQNLEGFLAPALQGKVEYRATSYSYLTGKSGNCYITVDKKNIFNMNDKTSPITWYQSEIEIKNDPNLRIPISMDEIEALRKETNGAVPEDRLKVMARNRKMNGLAKELLSAQTALSKSNFTATATKFLATPIDESLEGQDILLNILALMDRRVGKKRILSMSDSVKLKHPIVQYFHGLRL</sequence>
<reference evidence="1 2" key="1">
    <citation type="submission" date="2016-08" db="EMBL/GenBank/DDBJ databases">
        <title>Genome sequencing of Paenibacillus sp. TI45-13ar, isolated from Korean traditional nuruk.</title>
        <authorList>
            <person name="Kim S.-J."/>
        </authorList>
    </citation>
    <scope>NUCLEOTIDE SEQUENCE [LARGE SCALE GENOMIC DNA]</scope>
    <source>
        <strain evidence="1 2">TI45-13ar</strain>
    </source>
</reference>
<dbReference type="PATRIC" id="fig|1886670.3.peg.2072"/>
<dbReference type="EMBL" id="MDER01000036">
    <property type="protein sequence ID" value="ODP28491.1"/>
    <property type="molecule type" value="Genomic_DNA"/>
</dbReference>
<dbReference type="STRING" id="1886670.PTI45_02036"/>
<evidence type="ECO:0000313" key="2">
    <source>
        <dbReference type="Proteomes" id="UP000094578"/>
    </source>
</evidence>
<dbReference type="Proteomes" id="UP000094578">
    <property type="component" value="Unassembled WGS sequence"/>
</dbReference>
<dbReference type="Pfam" id="PF25753">
    <property type="entry name" value="SF0329"/>
    <property type="match status" value="1"/>
</dbReference>
<evidence type="ECO:0000313" key="1">
    <source>
        <dbReference type="EMBL" id="ODP28491.1"/>
    </source>
</evidence>
<accession>A0A1E3L4G7</accession>
<name>A0A1E3L4G7_9BACL</name>
<protein>
    <submittedName>
        <fullName evidence="1">Uncharacterized protein</fullName>
    </submittedName>
</protein>
<comment type="caution">
    <text evidence="1">The sequence shown here is derived from an EMBL/GenBank/DDBJ whole genome shotgun (WGS) entry which is preliminary data.</text>
</comment>